<evidence type="ECO:0000256" key="1">
    <source>
        <dbReference type="SAM" id="MobiDB-lite"/>
    </source>
</evidence>
<keyword evidence="3" id="KW-1185">Reference proteome</keyword>
<feature type="compositionally biased region" description="Polar residues" evidence="1">
    <location>
        <begin position="36"/>
        <end position="57"/>
    </location>
</feature>
<feature type="region of interest" description="Disordered" evidence="1">
    <location>
        <begin position="1"/>
        <end position="63"/>
    </location>
</feature>
<reference evidence="2 3" key="1">
    <citation type="journal article" date="2018" name="Environ. Microbiol.">
        <title>Isolation and genomic characterization of Novimethylophilus kurashikiensis gen. nov. sp. nov., a new lanthanide-dependent methylotrophic species of Methylophilaceae.</title>
        <authorList>
            <person name="Lv H."/>
            <person name="Sahin N."/>
            <person name="Tani A."/>
        </authorList>
    </citation>
    <scope>NUCLEOTIDE SEQUENCE [LARGE SCALE GENOMIC DNA]</scope>
    <source>
        <strain evidence="2 3">La2-4</strain>
    </source>
</reference>
<proteinExistence type="predicted"/>
<sequence>MKISESTVLLASSHQASEQHSVKQSLRVWSDRPASSAGNPSTVVNLSDQGKVQASSDSSDEDRLDPKLKVLVRIVEAFLGRKIKLVSAADLQAMQAQGAQNSNAAPASTTPQRLGWGMQYDQVETHSESEQTSFAAQGVIKTADGKEIQFDLQLSMARSFQSQDSLSVQAGDAPRTKDPLVINFDGTAAELTSTKFSFDLNSDGTQDQMSFVGPGSGFLALDLNGNGKIDDGSELFGAKSGNGFADLAKYDGDGNHWIDENDAVFAKLLVWSKDAQGQDKLQTLAQRNVGALYLGSVATPFSAKDAENQLQGQVRSSGVYLQENGAVGTLQQVDLAV</sequence>
<dbReference type="RefSeq" id="WP_109014604.1">
    <property type="nucleotide sequence ID" value="NZ_BDOQ01000003.1"/>
</dbReference>
<protein>
    <submittedName>
        <fullName evidence="2">TonB-dependent receptor</fullName>
    </submittedName>
</protein>
<organism evidence="2 3">
    <name type="scientific">Novimethylophilus kurashikiensis</name>
    <dbReference type="NCBI Taxonomy" id="1825523"/>
    <lineage>
        <taxon>Bacteria</taxon>
        <taxon>Pseudomonadati</taxon>
        <taxon>Pseudomonadota</taxon>
        <taxon>Betaproteobacteria</taxon>
        <taxon>Nitrosomonadales</taxon>
        <taxon>Methylophilaceae</taxon>
        <taxon>Novimethylophilus</taxon>
    </lineage>
</organism>
<gene>
    <name evidence="2" type="ORF">NMK_0943</name>
</gene>
<dbReference type="AlphaFoldDB" id="A0A2R5F4S2"/>
<dbReference type="OrthoDB" id="9773411at2"/>
<evidence type="ECO:0000313" key="3">
    <source>
        <dbReference type="Proteomes" id="UP000245081"/>
    </source>
</evidence>
<comment type="caution">
    <text evidence="2">The sequence shown here is derived from an EMBL/GenBank/DDBJ whole genome shotgun (WGS) entry which is preliminary data.</text>
</comment>
<dbReference type="Proteomes" id="UP000245081">
    <property type="component" value="Unassembled WGS sequence"/>
</dbReference>
<dbReference type="PANTHER" id="PTHR39431:SF1">
    <property type="entry name" value="FRPA_C-RELATED PROTEIN"/>
    <property type="match status" value="1"/>
</dbReference>
<keyword evidence="2" id="KW-0675">Receptor</keyword>
<dbReference type="PANTHER" id="PTHR39431">
    <property type="entry name" value="FRPA/C-RELATED PROTEIN"/>
    <property type="match status" value="1"/>
</dbReference>
<dbReference type="EMBL" id="BDOQ01000003">
    <property type="protein sequence ID" value="GBG13396.1"/>
    <property type="molecule type" value="Genomic_DNA"/>
</dbReference>
<accession>A0A2R5F4S2</accession>
<feature type="compositionally biased region" description="Polar residues" evidence="1">
    <location>
        <begin position="1"/>
        <end position="24"/>
    </location>
</feature>
<name>A0A2R5F4S2_9PROT</name>
<evidence type="ECO:0000313" key="2">
    <source>
        <dbReference type="EMBL" id="GBG13396.1"/>
    </source>
</evidence>